<evidence type="ECO:0000313" key="3">
    <source>
        <dbReference type="EMBL" id="NGO65221.1"/>
    </source>
</evidence>
<dbReference type="InterPro" id="IPR008929">
    <property type="entry name" value="Chondroitin_lyas"/>
</dbReference>
<comment type="caution">
    <text evidence="3">The sequence shown here is derived from an EMBL/GenBank/DDBJ whole genome shotgun (WGS) entry which is preliminary data.</text>
</comment>
<organism evidence="3 4">
    <name type="scientific">Rhizobium daejeonense</name>
    <dbReference type="NCBI Taxonomy" id="240521"/>
    <lineage>
        <taxon>Bacteria</taxon>
        <taxon>Pseudomonadati</taxon>
        <taxon>Pseudomonadota</taxon>
        <taxon>Alphaproteobacteria</taxon>
        <taxon>Hyphomicrobiales</taxon>
        <taxon>Rhizobiaceae</taxon>
        <taxon>Rhizobium/Agrobacterium group</taxon>
        <taxon>Rhizobium</taxon>
    </lineage>
</organism>
<dbReference type="Proteomes" id="UP000477849">
    <property type="component" value="Unassembled WGS sequence"/>
</dbReference>
<dbReference type="Gene3D" id="2.70.98.70">
    <property type="match status" value="1"/>
</dbReference>
<dbReference type="GO" id="GO:0030313">
    <property type="term" value="C:cell envelope"/>
    <property type="evidence" value="ECO:0007669"/>
    <property type="project" value="UniProtKB-SubCell"/>
</dbReference>
<keyword evidence="4" id="KW-1185">Reference proteome</keyword>
<dbReference type="InterPro" id="IPR012480">
    <property type="entry name" value="Hepar_II_III_C"/>
</dbReference>
<feature type="domain" description="Heparinase II/III-like C-terminal" evidence="2">
    <location>
        <begin position="311"/>
        <end position="552"/>
    </location>
</feature>
<proteinExistence type="predicted"/>
<comment type="subcellular location">
    <subcellularLocation>
        <location evidence="1">Cell envelope</location>
    </subcellularLocation>
</comment>
<dbReference type="EMBL" id="JAAKZH010000005">
    <property type="protein sequence ID" value="NGO65221.1"/>
    <property type="molecule type" value="Genomic_DNA"/>
</dbReference>
<dbReference type="GO" id="GO:0016829">
    <property type="term" value="F:lyase activity"/>
    <property type="evidence" value="ECO:0007669"/>
    <property type="project" value="InterPro"/>
</dbReference>
<dbReference type="AlphaFoldDB" id="A0A6M1S4L8"/>
<accession>A0A6M1S4L8</accession>
<reference evidence="3 4" key="1">
    <citation type="submission" date="2020-02" db="EMBL/GenBank/DDBJ databases">
        <title>Genome sequence of the type strain CCBAU10050 of Rhizobium daejeonense.</title>
        <authorList>
            <person name="Gao J."/>
            <person name="Sun J."/>
        </authorList>
    </citation>
    <scope>NUCLEOTIDE SEQUENCE [LARGE SCALE GENOMIC DNA]</scope>
    <source>
        <strain evidence="3 4">CCBAU10050</strain>
    </source>
</reference>
<protein>
    <submittedName>
        <fullName evidence="3">Heparinase</fullName>
    </submittedName>
</protein>
<gene>
    <name evidence="3" type="ORF">G6N76_16240</name>
</gene>
<evidence type="ECO:0000256" key="1">
    <source>
        <dbReference type="ARBA" id="ARBA00004196"/>
    </source>
</evidence>
<dbReference type="Pfam" id="PF07940">
    <property type="entry name" value="Hepar_II_III_C"/>
    <property type="match status" value="1"/>
</dbReference>
<sequence length="558" mass="61795">MQITERQRLISLYLGEAWRRATRGLAIGRSMRLKWTPANNARLIVAPTDLRVVDPFVAEEILQGRFPLAGRVLDAGDRSPFDFEPPSPAFSTRLHSFAWLRHIRSDKSARACANARAITDSWIGLYGARTGGAAWDHDVVAQRIIAWLSHSPIVLQDTDGGFYRRFLASLVFQVRFLRREADFLPIGLKRLRVRIALAMASIAMESRSSTIRRAARDLNREIDQQILPDGGHVSRNPQAAVELLFDLLPLRQTYINLGHEVPARLIPAIDRMYPAIRFFRHQGGDLALFNGASSTLANELMCVLRYDESAGQPFKALPHSHFHRLAAGATVIIMDTGYPLCPELSKTAHAGCLSFELSSGRNRFIVNSGSPRFANDQLRQLARTTAAHSTVAVGTSSSARISSSAFLGPLMSGGVSDVAEQRQTGPDGSDRLCVSHDGYLARFGLLHEREIRLNEAGNKIAGRDRFMLPDRTPSANAPPETAVARFHIHPAIKIERIDQRKVRLVAPDGESWVFSSPANDLVVGEDVFFADVSGVRPSQQLELTFAGPEIRWFLAHHA</sequence>
<evidence type="ECO:0000313" key="4">
    <source>
        <dbReference type="Proteomes" id="UP000477849"/>
    </source>
</evidence>
<dbReference type="Gene3D" id="1.50.10.100">
    <property type="entry name" value="Chondroitin AC/alginate lyase"/>
    <property type="match status" value="1"/>
</dbReference>
<name>A0A6M1S4L8_9HYPH</name>
<dbReference type="RefSeq" id="WP_163902381.1">
    <property type="nucleotide sequence ID" value="NZ_CP048427.1"/>
</dbReference>
<evidence type="ECO:0000259" key="2">
    <source>
        <dbReference type="Pfam" id="PF07940"/>
    </source>
</evidence>